<dbReference type="InterPro" id="IPR040746">
    <property type="entry name" value="THO1_MOS11_C"/>
</dbReference>
<feature type="region of interest" description="Disordered" evidence="3">
    <location>
        <begin position="176"/>
        <end position="197"/>
    </location>
</feature>
<feature type="compositionally biased region" description="Low complexity" evidence="3">
    <location>
        <begin position="100"/>
        <end position="117"/>
    </location>
</feature>
<reference evidence="5" key="1">
    <citation type="journal article" date="2023" name="PLoS Negl. Trop. Dis.">
        <title>A genome sequence for Biomphalaria pfeifferi, the major vector snail for the human-infecting parasite Schistosoma mansoni.</title>
        <authorList>
            <person name="Bu L."/>
            <person name="Lu L."/>
            <person name="Laidemitt M.R."/>
            <person name="Zhang S.M."/>
            <person name="Mutuku M."/>
            <person name="Mkoji G."/>
            <person name="Steinauer M."/>
            <person name="Loker E.S."/>
        </authorList>
    </citation>
    <scope>NUCLEOTIDE SEQUENCE</scope>
    <source>
        <strain evidence="5">KasaAsao</strain>
    </source>
</reference>
<organism evidence="5 6">
    <name type="scientific">Biomphalaria pfeifferi</name>
    <name type="common">Bloodfluke planorb</name>
    <name type="synonym">Freshwater snail</name>
    <dbReference type="NCBI Taxonomy" id="112525"/>
    <lineage>
        <taxon>Eukaryota</taxon>
        <taxon>Metazoa</taxon>
        <taxon>Spiralia</taxon>
        <taxon>Lophotrochozoa</taxon>
        <taxon>Mollusca</taxon>
        <taxon>Gastropoda</taxon>
        <taxon>Heterobranchia</taxon>
        <taxon>Euthyneura</taxon>
        <taxon>Panpulmonata</taxon>
        <taxon>Hygrophila</taxon>
        <taxon>Lymnaeoidea</taxon>
        <taxon>Planorbidae</taxon>
        <taxon>Biomphalaria</taxon>
    </lineage>
</organism>
<evidence type="ECO:0000256" key="3">
    <source>
        <dbReference type="SAM" id="MobiDB-lite"/>
    </source>
</evidence>
<dbReference type="Gene3D" id="1.10.720.30">
    <property type="entry name" value="SAP domain"/>
    <property type="match status" value="1"/>
</dbReference>
<feature type="domain" description="SAP" evidence="4">
    <location>
        <begin position="26"/>
        <end position="60"/>
    </location>
</feature>
<sequence>MLICASLSSTPYLNTKFKMAELMEEYKKMKVPELKQLLKEKGLPVSGTKSDLLKRLAEALGTAEAQDSTIDDSINNIDDILNDDPVDPVKNEETKPEPAIPAKAAATVKATKPVQKAESAPSNGESENKDVAGAEETKQPAKPTEISKLSTEERLKLRASKFGVVSTDAKKEMRALRFGSTETNSTVTSKSETKVTGDELDKLKKRADRFGTVVAKSLSKSEEEEKKKKRAERFGTTNTTAATKRPITVTSLDPESEAKKKKRAERFGLTT</sequence>
<comment type="caution">
    <text evidence="5">The sequence shown here is derived from an EMBL/GenBank/DDBJ whole genome shotgun (WGS) entry which is preliminary data.</text>
</comment>
<dbReference type="PANTHER" id="PTHR46551:SF1">
    <property type="entry name" value="SAP DOMAIN-CONTAINING RIBONUCLEOPROTEIN"/>
    <property type="match status" value="1"/>
</dbReference>
<evidence type="ECO:0000313" key="6">
    <source>
        <dbReference type="Proteomes" id="UP001233172"/>
    </source>
</evidence>
<keyword evidence="6" id="KW-1185">Reference proteome</keyword>
<evidence type="ECO:0000256" key="1">
    <source>
        <dbReference type="ARBA" id="ARBA00022553"/>
    </source>
</evidence>
<dbReference type="InterPro" id="IPR036361">
    <property type="entry name" value="SAP_dom_sf"/>
</dbReference>
<dbReference type="EMBL" id="JASAOG010000051">
    <property type="protein sequence ID" value="KAK0057990.1"/>
    <property type="molecule type" value="Genomic_DNA"/>
</dbReference>
<dbReference type="Pfam" id="PF02037">
    <property type="entry name" value="SAP"/>
    <property type="match status" value="1"/>
</dbReference>
<keyword evidence="1" id="KW-0597">Phosphoprotein</keyword>
<name>A0AAD8BQG9_BIOPF</name>
<dbReference type="SMART" id="SM00513">
    <property type="entry name" value="SAP"/>
    <property type="match status" value="1"/>
</dbReference>
<dbReference type="InterPro" id="IPR003034">
    <property type="entry name" value="SAP_dom"/>
</dbReference>
<dbReference type="Pfam" id="PF18592">
    <property type="entry name" value="Tho1_MOS11_C"/>
    <property type="match status" value="1"/>
</dbReference>
<feature type="region of interest" description="Disordered" evidence="3">
    <location>
        <begin position="74"/>
        <end position="152"/>
    </location>
</feature>
<dbReference type="GO" id="GO:0016973">
    <property type="term" value="P:poly(A)+ mRNA export from nucleus"/>
    <property type="evidence" value="ECO:0007669"/>
    <property type="project" value="TreeGrafter"/>
</dbReference>
<evidence type="ECO:0000256" key="2">
    <source>
        <dbReference type="ARBA" id="ARBA00046328"/>
    </source>
</evidence>
<accession>A0AAD8BQG9</accession>
<feature type="region of interest" description="Disordered" evidence="3">
    <location>
        <begin position="217"/>
        <end position="271"/>
    </location>
</feature>
<dbReference type="AlphaFoldDB" id="A0AAD8BQG9"/>
<comment type="similarity">
    <text evidence="2">Belongs to the SAP domain-containing ribonucleoprotein family.</text>
</comment>
<dbReference type="GO" id="GO:1990904">
    <property type="term" value="C:ribonucleoprotein complex"/>
    <property type="evidence" value="ECO:0007669"/>
    <property type="project" value="UniProtKB-KW"/>
</dbReference>
<feature type="compositionally biased region" description="Basic and acidic residues" evidence="3">
    <location>
        <begin position="126"/>
        <end position="139"/>
    </location>
</feature>
<dbReference type="PANTHER" id="PTHR46551">
    <property type="entry name" value="SAP DOMAIN-CONTAINING RIBONUCLEOPROTEIN"/>
    <property type="match status" value="1"/>
</dbReference>
<protein>
    <submittedName>
        <fullName evidence="5">SAP domain-containing ribonucleoprotein-like isoform X1</fullName>
    </submittedName>
</protein>
<dbReference type="SUPFAM" id="SSF68906">
    <property type="entry name" value="SAP domain"/>
    <property type="match status" value="1"/>
</dbReference>
<dbReference type="InterPro" id="IPR052240">
    <property type="entry name" value="SAP_domain_ribonucleoprotein"/>
</dbReference>
<evidence type="ECO:0000313" key="5">
    <source>
        <dbReference type="EMBL" id="KAK0057990.1"/>
    </source>
</evidence>
<dbReference type="GO" id="GO:0005634">
    <property type="term" value="C:nucleus"/>
    <property type="evidence" value="ECO:0007669"/>
    <property type="project" value="TreeGrafter"/>
</dbReference>
<feature type="compositionally biased region" description="Low complexity" evidence="3">
    <location>
        <begin position="180"/>
        <end position="190"/>
    </location>
</feature>
<proteinExistence type="inferred from homology"/>
<reference evidence="5" key="2">
    <citation type="submission" date="2023-04" db="EMBL/GenBank/DDBJ databases">
        <authorList>
            <person name="Bu L."/>
            <person name="Lu L."/>
            <person name="Laidemitt M.R."/>
            <person name="Zhang S.M."/>
            <person name="Mutuku M."/>
            <person name="Mkoji G."/>
            <person name="Steinauer M."/>
            <person name="Loker E.S."/>
        </authorList>
    </citation>
    <scope>NUCLEOTIDE SEQUENCE</scope>
    <source>
        <strain evidence="5">KasaAsao</strain>
        <tissue evidence="5">Whole Snail</tissue>
    </source>
</reference>
<dbReference type="PROSITE" id="PS50800">
    <property type="entry name" value="SAP"/>
    <property type="match status" value="1"/>
</dbReference>
<gene>
    <name evidence="5" type="ORF">Bpfe_012643</name>
</gene>
<feature type="compositionally biased region" description="Basic and acidic residues" evidence="3">
    <location>
        <begin position="87"/>
        <end position="96"/>
    </location>
</feature>
<keyword evidence="5" id="KW-0687">Ribonucleoprotein</keyword>
<evidence type="ECO:0000259" key="4">
    <source>
        <dbReference type="PROSITE" id="PS50800"/>
    </source>
</evidence>
<feature type="compositionally biased region" description="Polar residues" evidence="3">
    <location>
        <begin position="235"/>
        <end position="253"/>
    </location>
</feature>
<dbReference type="Proteomes" id="UP001233172">
    <property type="component" value="Unassembled WGS sequence"/>
</dbReference>